<gene>
    <name evidence="2" type="ORF">GTC17262_03090</name>
</gene>
<feature type="compositionally biased region" description="Polar residues" evidence="1">
    <location>
        <begin position="125"/>
        <end position="136"/>
    </location>
</feature>
<sequence>MMGGEGLLIIMRELSRPSFHIKINMIKNKFVALLILVMCPFVTMNAQTFLEQLQKKVPGQGTVSVNQSKEIDELVNGSKSQQDVTKTKITPKTKETKPTEHSTPTTQHNNGDSTKREPTHKETVPTLQKPTGNPQRTTEEDNDEQETPTIDMRKKVMVRSYKVNGYRVQAFSGGNSRADKQRAQQIGNAIKMAYPDQPVYVHFYSPRWICRIGNYRSMQEAVHMLQNIRKMGYKQATIVRGKITVQD</sequence>
<dbReference type="AlphaFoldDB" id="A0AB33JDL2"/>
<accession>A0AB33JDL2</accession>
<evidence type="ECO:0000256" key="1">
    <source>
        <dbReference type="SAM" id="MobiDB-lite"/>
    </source>
</evidence>
<organism evidence="2">
    <name type="scientific">Prevotella sp. GTC17262</name>
    <dbReference type="NCBI Taxonomy" id="3236797"/>
    <lineage>
        <taxon>Bacteria</taxon>
        <taxon>Pseudomonadati</taxon>
        <taxon>Bacteroidota</taxon>
        <taxon>Bacteroidia</taxon>
        <taxon>Bacteroidales</taxon>
        <taxon>Prevotellaceae</taxon>
        <taxon>Prevotella</taxon>
    </lineage>
</organism>
<feature type="region of interest" description="Disordered" evidence="1">
    <location>
        <begin position="73"/>
        <end position="150"/>
    </location>
</feature>
<evidence type="ECO:0008006" key="3">
    <source>
        <dbReference type="Google" id="ProtNLM"/>
    </source>
</evidence>
<reference evidence="2" key="1">
    <citation type="submission" date="2024-07" db="EMBL/GenBank/DDBJ databases">
        <title>Complete genome sequence of Prevotella sp. YM-2024 GTC17262.</title>
        <authorList>
            <person name="Hayashi M."/>
            <person name="Muto Y."/>
            <person name="Tanaka K."/>
            <person name="Niwa H."/>
        </authorList>
    </citation>
    <scope>NUCLEOTIDE SEQUENCE</scope>
    <source>
        <strain evidence="2">GTC17262</strain>
    </source>
</reference>
<dbReference type="EMBL" id="AP035789">
    <property type="protein sequence ID" value="BFO80118.1"/>
    <property type="molecule type" value="Genomic_DNA"/>
</dbReference>
<name>A0AB33JDL2_9BACT</name>
<feature type="compositionally biased region" description="Basic and acidic residues" evidence="1">
    <location>
        <begin position="113"/>
        <end position="123"/>
    </location>
</feature>
<proteinExistence type="predicted"/>
<evidence type="ECO:0000313" key="2">
    <source>
        <dbReference type="EMBL" id="BFO80118.1"/>
    </source>
</evidence>
<protein>
    <recommendedName>
        <fullName evidence="3">SPOR domain-containing protein</fullName>
    </recommendedName>
</protein>